<evidence type="ECO:0000256" key="3">
    <source>
        <dbReference type="ARBA" id="ARBA00013457"/>
    </source>
</evidence>
<reference evidence="8 9" key="1">
    <citation type="journal article" date="2003" name="Int. J. Syst. Evol. Microbiol.">
        <title>Virgibacillus carmonensis sp. nov., Virgibacillus necropolis sp. nov. and Virgibacillus picturae sp. nov., three novel species isolated from deteriorated mural paintings, transfer of the species of the genus salibacillus to Virgibacillus, as Virgibacillus marismortui comb. nov. and Virgibacillus salexigens comb. nov., and emended description of the genus Virgibacillus.</title>
        <authorList>
            <person name="Heyrman J."/>
            <person name="Logan N.A."/>
            <person name="Busse H.J."/>
            <person name="Balcaen A."/>
            <person name="Lebbe L."/>
            <person name="Rodriguez-Diaz M."/>
            <person name="Swings J."/>
            <person name="De Vos P."/>
        </authorList>
    </citation>
    <scope>NUCLEOTIDE SEQUENCE [LARGE SCALE GENOMIC DNA]</scope>
    <source>
        <strain evidence="8 9">LMG 19488</strain>
    </source>
</reference>
<evidence type="ECO:0000256" key="1">
    <source>
        <dbReference type="ARBA" id="ARBA00003535"/>
    </source>
</evidence>
<dbReference type="PANTHER" id="PTHR42747:SF4">
    <property type="entry name" value="BLR1330 PROTEIN"/>
    <property type="match status" value="1"/>
</dbReference>
<dbReference type="RefSeq" id="WP_089533727.1">
    <property type="nucleotide sequence ID" value="NZ_CP022437.1"/>
</dbReference>
<dbReference type="Gene3D" id="3.20.20.70">
    <property type="entry name" value="Aldolase class I"/>
    <property type="match status" value="1"/>
</dbReference>
<dbReference type="PANTHER" id="PTHR42747">
    <property type="entry name" value="NITRONATE MONOOXYGENASE-RELATED"/>
    <property type="match status" value="1"/>
</dbReference>
<dbReference type="InterPro" id="IPR013785">
    <property type="entry name" value="Aldolase_TIM"/>
</dbReference>
<comment type="function">
    <text evidence="1">Nitronate monooxygenase that uses molecular oxygen to catalyze the oxidative denitrification of alkyl nitronates. Acts on propionate 3-nitronate (P3N), the presumed physiological substrate. Probably functions in the detoxification of P3N, a metabolic poison produced by plants and fungi as a defense mechanism.</text>
</comment>
<keyword evidence="9" id="KW-1185">Reference proteome</keyword>
<dbReference type="InterPro" id="IPR004136">
    <property type="entry name" value="NMO"/>
</dbReference>
<evidence type="ECO:0000256" key="7">
    <source>
        <dbReference type="ARBA" id="ARBA00023033"/>
    </source>
</evidence>
<evidence type="ECO:0000256" key="2">
    <source>
        <dbReference type="ARBA" id="ARBA00009881"/>
    </source>
</evidence>
<dbReference type="KEGG" id="vne:CFK40_17765"/>
<comment type="similarity">
    <text evidence="2">Belongs to the nitronate monooxygenase family. NMO class I subfamily.</text>
</comment>
<dbReference type="OrthoDB" id="9778912at2"/>
<organism evidence="8 9">
    <name type="scientific">Virgibacillus necropolis</name>
    <dbReference type="NCBI Taxonomy" id="163877"/>
    <lineage>
        <taxon>Bacteria</taxon>
        <taxon>Bacillati</taxon>
        <taxon>Bacillota</taxon>
        <taxon>Bacilli</taxon>
        <taxon>Bacillales</taxon>
        <taxon>Bacillaceae</taxon>
        <taxon>Virgibacillus</taxon>
    </lineage>
</organism>
<gene>
    <name evidence="8" type="ORF">CFK40_17765</name>
</gene>
<protein>
    <recommendedName>
        <fullName evidence="3">Probable nitronate monooxygenase</fullName>
    </recommendedName>
</protein>
<evidence type="ECO:0000256" key="5">
    <source>
        <dbReference type="ARBA" id="ARBA00022643"/>
    </source>
</evidence>
<dbReference type="EMBL" id="CP022437">
    <property type="protein sequence ID" value="ASN06731.1"/>
    <property type="molecule type" value="Genomic_DNA"/>
</dbReference>
<dbReference type="FunFam" id="3.20.20.70:FF:000210">
    <property type="entry name" value="2-nitropropane dioxygenase"/>
    <property type="match status" value="1"/>
</dbReference>
<keyword evidence="6" id="KW-0560">Oxidoreductase</keyword>
<keyword evidence="5" id="KW-0288">FMN</keyword>
<evidence type="ECO:0000256" key="4">
    <source>
        <dbReference type="ARBA" id="ARBA00022630"/>
    </source>
</evidence>
<accession>A0A221MGG8</accession>
<keyword evidence="7 8" id="KW-0503">Monooxygenase</keyword>
<evidence type="ECO:0000313" key="9">
    <source>
        <dbReference type="Proteomes" id="UP000204391"/>
    </source>
</evidence>
<dbReference type="SUPFAM" id="SSF51412">
    <property type="entry name" value="Inosine monophosphate dehydrogenase (IMPDH)"/>
    <property type="match status" value="1"/>
</dbReference>
<evidence type="ECO:0000313" key="8">
    <source>
        <dbReference type="EMBL" id="ASN06731.1"/>
    </source>
</evidence>
<dbReference type="CDD" id="cd04730">
    <property type="entry name" value="NPD_like"/>
    <property type="match status" value="1"/>
</dbReference>
<dbReference type="GO" id="GO:0018580">
    <property type="term" value="F:nitronate monooxygenase activity"/>
    <property type="evidence" value="ECO:0007669"/>
    <property type="project" value="InterPro"/>
</dbReference>
<evidence type="ECO:0000256" key="6">
    <source>
        <dbReference type="ARBA" id="ARBA00023002"/>
    </source>
</evidence>
<dbReference type="Pfam" id="PF03060">
    <property type="entry name" value="NMO"/>
    <property type="match status" value="1"/>
</dbReference>
<proteinExistence type="inferred from homology"/>
<name>A0A221MGG8_9BACI</name>
<sequence length="333" mass="36549">MQKKSVEQLKQNMKLPVIMAPMFLVSNPNMIINACASGIIGSIPALNARTSDILEEWMKQISTELKEIKNKNPDKEVAPWAINYITHRSNKRYEEDLNLIEKYQPPIVITSLGDPSAVVKIVHEYGGLVFSDVITVKFAKKAIEKGTDGLVLVASGAGGHAGILNPFAFLHEVKEFWDGPIVLAGGMSKGEDILAAEVLGADFVYMGSRFITSAESSAVEAYKNMIIDSSSEDILYTDAFSGVNANYLVPSIQQAGLDHNNLEKEEMNFNKLNNSNVKAWKDVWGAGQGVGSINKVQTVAEIVEELQGSYEKAKAKINDRETILKNSSIKNKR</sequence>
<dbReference type="AlphaFoldDB" id="A0A221MGG8"/>
<dbReference type="Proteomes" id="UP000204391">
    <property type="component" value="Chromosome"/>
</dbReference>
<keyword evidence="4" id="KW-0285">Flavoprotein</keyword>